<evidence type="ECO:0000313" key="12">
    <source>
        <dbReference type="Proteomes" id="UP000332933"/>
    </source>
</evidence>
<dbReference type="InterPro" id="IPR010795">
    <property type="entry name" value="Prenylcys_lyase"/>
</dbReference>
<feature type="chain" id="PRO_5033436754" evidence="8">
    <location>
        <begin position="18"/>
        <end position="479"/>
    </location>
</feature>
<dbReference type="PANTHER" id="PTHR15944:SF0">
    <property type="entry name" value="PRENYLCYSTEINE LYASE DOMAIN-CONTAINING PROTEIN"/>
    <property type="match status" value="1"/>
</dbReference>
<evidence type="ECO:0000256" key="1">
    <source>
        <dbReference type="ARBA" id="ARBA00001974"/>
    </source>
</evidence>
<sequence length="479" mass="51501">MFKWVSLALVATQLTAAATDGRRVCIVGAGVGGASTAHFLEGLLPSTTANVEIVVFEQAAVEGGRVATFDHAGQTIEAGGTVFLTGNKYMMAFAERLNLSLRVPGQQLTKPSHLGIFDGDSFLFESSPTSWWNTAKLMWRYGPLSLQAFQGSVAELVARFVRIYDLQDAGQSFVDPVELLRAVELFNLTQYSLEEHLLQEGIGPRLINELLAGITRVNYGQNTTMTALAGAVGLAGSGKDLRAVVGGNPQVPRLLLRHAGASVYFNTTVHAIEAAANGQWHVDTSTTDASRVHTCDAVVVATPLELTTIDVPVSVPRRPFQTTHTTFVTGSLNATRFAARAGNVPGTILTTESLRVPFSAIGLQADAGDAPPLYKVFSRTPWTDAAVAAWFVDGTAIRRYPWRAYPTYTPPETFAKFELADGLYYVNAIESAASAMEMSAVGGRNVALLVHKYLQTLDGKDGRRDDAVFQDTSDGKVEL</sequence>
<dbReference type="OrthoDB" id="437369at2759"/>
<comment type="similarity">
    <text evidence="2">Belongs to the prenylcysteine oxidase family.</text>
</comment>
<dbReference type="EMBL" id="CAADRA010000134">
    <property type="protein sequence ID" value="VFT78781.1"/>
    <property type="molecule type" value="Genomic_DNA"/>
</dbReference>
<evidence type="ECO:0000313" key="10">
    <source>
        <dbReference type="EMBL" id="KAF0718633.1"/>
    </source>
</evidence>
<evidence type="ECO:0000256" key="5">
    <source>
        <dbReference type="ARBA" id="ARBA00022827"/>
    </source>
</evidence>
<dbReference type="Proteomes" id="UP000332933">
    <property type="component" value="Unassembled WGS sequence"/>
</dbReference>
<keyword evidence="5" id="KW-0274">FAD</keyword>
<dbReference type="GO" id="GO:0030327">
    <property type="term" value="P:prenylated protein catabolic process"/>
    <property type="evidence" value="ECO:0007669"/>
    <property type="project" value="TreeGrafter"/>
</dbReference>
<keyword evidence="3" id="KW-0285">Flavoprotein</keyword>
<keyword evidence="4 8" id="KW-0732">Signal</keyword>
<feature type="domain" description="Prenylcysteine lyase" evidence="9">
    <location>
        <begin position="124"/>
        <end position="454"/>
    </location>
</feature>
<dbReference type="Pfam" id="PF07156">
    <property type="entry name" value="Prenylcys_lyase"/>
    <property type="match status" value="1"/>
</dbReference>
<dbReference type="GO" id="GO:0001735">
    <property type="term" value="F:prenylcysteine oxidase activity"/>
    <property type="evidence" value="ECO:0007669"/>
    <property type="project" value="InterPro"/>
</dbReference>
<organism evidence="11 12">
    <name type="scientific">Aphanomyces stellatus</name>
    <dbReference type="NCBI Taxonomy" id="120398"/>
    <lineage>
        <taxon>Eukaryota</taxon>
        <taxon>Sar</taxon>
        <taxon>Stramenopiles</taxon>
        <taxon>Oomycota</taxon>
        <taxon>Saprolegniomycetes</taxon>
        <taxon>Saprolegniales</taxon>
        <taxon>Verrucalvaceae</taxon>
        <taxon>Aphanomyces</taxon>
    </lineage>
</organism>
<comment type="cofactor">
    <cofactor evidence="1">
        <name>FAD</name>
        <dbReference type="ChEBI" id="CHEBI:57692"/>
    </cofactor>
</comment>
<dbReference type="Pfam" id="PF13450">
    <property type="entry name" value="NAD_binding_8"/>
    <property type="match status" value="1"/>
</dbReference>
<accession>A0A485K9Q7</accession>
<evidence type="ECO:0000259" key="9">
    <source>
        <dbReference type="Pfam" id="PF07156"/>
    </source>
</evidence>
<dbReference type="PANTHER" id="PTHR15944">
    <property type="entry name" value="FARNESYLCYSTEINE LYASE"/>
    <property type="match status" value="1"/>
</dbReference>
<keyword evidence="12" id="KW-1185">Reference proteome</keyword>
<keyword evidence="6" id="KW-0560">Oxidoreductase</keyword>
<evidence type="ECO:0000256" key="2">
    <source>
        <dbReference type="ARBA" id="ARBA00009967"/>
    </source>
</evidence>
<dbReference type="Gene3D" id="3.50.50.60">
    <property type="entry name" value="FAD/NAD(P)-binding domain"/>
    <property type="match status" value="1"/>
</dbReference>
<evidence type="ECO:0000256" key="7">
    <source>
        <dbReference type="ARBA" id="ARBA00023180"/>
    </source>
</evidence>
<keyword evidence="7" id="KW-0325">Glycoprotein</keyword>
<dbReference type="GO" id="GO:0030328">
    <property type="term" value="P:prenylcysteine catabolic process"/>
    <property type="evidence" value="ECO:0007669"/>
    <property type="project" value="InterPro"/>
</dbReference>
<evidence type="ECO:0000256" key="4">
    <source>
        <dbReference type="ARBA" id="ARBA00022729"/>
    </source>
</evidence>
<dbReference type="EMBL" id="VJMH01000134">
    <property type="protein sequence ID" value="KAF0718633.1"/>
    <property type="molecule type" value="Genomic_DNA"/>
</dbReference>
<evidence type="ECO:0000256" key="6">
    <source>
        <dbReference type="ARBA" id="ARBA00023002"/>
    </source>
</evidence>
<dbReference type="AlphaFoldDB" id="A0A485K9Q7"/>
<name>A0A485K9Q7_9STRA</name>
<proteinExistence type="inferred from homology"/>
<dbReference type="InterPro" id="IPR017046">
    <property type="entry name" value="Prenylcysteine_Oxase1"/>
</dbReference>
<evidence type="ECO:0000256" key="8">
    <source>
        <dbReference type="SAM" id="SignalP"/>
    </source>
</evidence>
<evidence type="ECO:0000256" key="3">
    <source>
        <dbReference type="ARBA" id="ARBA00022630"/>
    </source>
</evidence>
<protein>
    <submittedName>
        <fullName evidence="11">Aste57867_1568 protein</fullName>
    </submittedName>
</protein>
<evidence type="ECO:0000313" key="11">
    <source>
        <dbReference type="EMBL" id="VFT78781.1"/>
    </source>
</evidence>
<dbReference type="SUPFAM" id="SSF51905">
    <property type="entry name" value="FAD/NAD(P)-binding domain"/>
    <property type="match status" value="1"/>
</dbReference>
<reference evidence="11 12" key="1">
    <citation type="submission" date="2019-03" db="EMBL/GenBank/DDBJ databases">
        <authorList>
            <person name="Gaulin E."/>
            <person name="Dumas B."/>
        </authorList>
    </citation>
    <scope>NUCLEOTIDE SEQUENCE [LARGE SCALE GENOMIC DNA]</scope>
    <source>
        <strain evidence="11">CBS 568.67</strain>
    </source>
</reference>
<reference evidence="10" key="2">
    <citation type="submission" date="2019-06" db="EMBL/GenBank/DDBJ databases">
        <title>Genomics analysis of Aphanomyces spp. identifies a new class of oomycete effector associated with host adaptation.</title>
        <authorList>
            <person name="Gaulin E."/>
        </authorList>
    </citation>
    <scope>NUCLEOTIDE SEQUENCE</scope>
    <source>
        <strain evidence="10">CBS 578.67</strain>
    </source>
</reference>
<gene>
    <name evidence="11" type="primary">Aste57867_1568</name>
    <name evidence="10" type="ORF">As57867_001567</name>
    <name evidence="11" type="ORF">ASTE57867_1568</name>
</gene>
<feature type="signal peptide" evidence="8">
    <location>
        <begin position="1"/>
        <end position="17"/>
    </location>
</feature>
<dbReference type="InterPro" id="IPR036188">
    <property type="entry name" value="FAD/NAD-bd_sf"/>
</dbReference>